<evidence type="ECO:0000256" key="1">
    <source>
        <dbReference type="SAM" id="MobiDB-lite"/>
    </source>
</evidence>
<reference evidence="3 4" key="1">
    <citation type="journal article" date="2016" name="Nat. Commun.">
        <title>Thousands of microbial genomes shed light on interconnected biogeochemical processes in an aquifer system.</title>
        <authorList>
            <person name="Anantharaman K."/>
            <person name="Brown C.T."/>
            <person name="Hug L.A."/>
            <person name="Sharon I."/>
            <person name="Castelle C.J."/>
            <person name="Probst A.J."/>
            <person name="Thomas B.C."/>
            <person name="Singh A."/>
            <person name="Wilkins M.J."/>
            <person name="Karaoz U."/>
            <person name="Brodie E.L."/>
            <person name="Williams K.H."/>
            <person name="Hubbard S.S."/>
            <person name="Banfield J.F."/>
        </authorList>
    </citation>
    <scope>NUCLEOTIDE SEQUENCE [LARGE SCALE GENOMIC DNA]</scope>
</reference>
<dbReference type="Pfam" id="PF07676">
    <property type="entry name" value="PD40"/>
    <property type="match status" value="1"/>
</dbReference>
<feature type="region of interest" description="Disordered" evidence="1">
    <location>
        <begin position="35"/>
        <end position="76"/>
    </location>
</feature>
<dbReference type="InterPro" id="IPR011659">
    <property type="entry name" value="WD40"/>
</dbReference>
<dbReference type="AlphaFoldDB" id="A0A1F7W819"/>
<keyword evidence="2" id="KW-1133">Transmembrane helix</keyword>
<sequence>MQERPKRILLIIGFIGSVIVIGLAMYIVFFTESPSTTSNGEPVSTTETPTGSLTPSLDGTPGSGNGLSTTNDGTLPEAASIADGGITKTITLTSAPVQNTTLSKDGNKINFYNEDDGFFYTIDKDGNIVKLSNQTFPNVQSVEWNRDAEKAVMVFPDDSKIVYNFQTQSQVTLPKHWEDVEFSPSSDNLIAKSLALDPNNRWLVLSNDNGSNVTSVQALGENADKVDVSWSPNDQVIAFADTSSIVGNNSTSGFDTKVIYPVGKNQENFKGLVVEGFGFSPSWSPSGKTILYSVYGDYSQGKPLLWLVNGTSASMGENRHSLGINTWVDKCTWSSETIVYCAVPQNLPSNAGLQRTLYENRPDTLYKLNLTNGRNEVVAIPERDTTMSNLSVSADGSSLYYTDAFSGQLKLIKLK</sequence>
<feature type="compositionally biased region" description="Polar residues" evidence="1">
    <location>
        <begin position="35"/>
        <end position="57"/>
    </location>
</feature>
<proteinExistence type="predicted"/>
<evidence type="ECO:0000256" key="2">
    <source>
        <dbReference type="SAM" id="Phobius"/>
    </source>
</evidence>
<accession>A0A1F7W819</accession>
<protein>
    <recommendedName>
        <fullName evidence="5">Dipeptidylpeptidase IV N-terminal domain-containing protein</fullName>
    </recommendedName>
</protein>
<comment type="caution">
    <text evidence="3">The sequence shown here is derived from an EMBL/GenBank/DDBJ whole genome shotgun (WGS) entry which is preliminary data.</text>
</comment>
<dbReference type="InterPro" id="IPR011042">
    <property type="entry name" value="6-blade_b-propeller_TolB-like"/>
</dbReference>
<keyword evidence="2" id="KW-0812">Transmembrane</keyword>
<dbReference type="EMBL" id="MGFD01000030">
    <property type="protein sequence ID" value="OGL98234.1"/>
    <property type="molecule type" value="Genomic_DNA"/>
</dbReference>
<evidence type="ECO:0000313" key="3">
    <source>
        <dbReference type="EMBL" id="OGL98234.1"/>
    </source>
</evidence>
<dbReference type="SUPFAM" id="SSF82171">
    <property type="entry name" value="DPP6 N-terminal domain-like"/>
    <property type="match status" value="1"/>
</dbReference>
<organism evidence="3 4">
    <name type="scientific">Candidatus Uhrbacteria bacterium RIFOXYB2_FULL_45_11</name>
    <dbReference type="NCBI Taxonomy" id="1802421"/>
    <lineage>
        <taxon>Bacteria</taxon>
        <taxon>Candidatus Uhriibacteriota</taxon>
    </lineage>
</organism>
<keyword evidence="2" id="KW-0472">Membrane</keyword>
<dbReference type="Gene3D" id="2.120.10.30">
    <property type="entry name" value="TolB, C-terminal domain"/>
    <property type="match status" value="1"/>
</dbReference>
<evidence type="ECO:0000313" key="4">
    <source>
        <dbReference type="Proteomes" id="UP000177331"/>
    </source>
</evidence>
<evidence type="ECO:0008006" key="5">
    <source>
        <dbReference type="Google" id="ProtNLM"/>
    </source>
</evidence>
<name>A0A1F7W819_9BACT</name>
<gene>
    <name evidence="3" type="ORF">A2318_01330</name>
</gene>
<feature type="transmembrane region" description="Helical" evidence="2">
    <location>
        <begin position="7"/>
        <end position="29"/>
    </location>
</feature>
<dbReference type="Proteomes" id="UP000177331">
    <property type="component" value="Unassembled WGS sequence"/>
</dbReference>
<dbReference type="STRING" id="1802421.A2318_01330"/>